<sequence>MPPQHCLPFTDKLCYESVFNSLSARNIVKVVAMLLQEQRVLLVSSQMDTLTLCAEAFISLLYPFKWMHPLVPLLPTQLIEYLEAPTPYLMGVTTPVYESDDCQSVLEGVIVVQLDYDKVIVPKGVKVENFPKSFVKKMEKVFSQNIPPPSTRILYCDSTDLMHAGYLVFEVMFGPGKMGIKMKSRKQCLAENEEKVEVVYLENVPDEDITIVGPGKKVPLLRREPVILAVNGVSTVGLPLKSVVQILSETPRPLTMRLQIGCTPVTPGANIYNSMVPSLLSPIAEGSSEPCTPEVSAEDRGEALRNALRPEVSPAELAVEGEAVVSPVLRRNASSRVARRENEEGVVRRYYRECSRKSLAESEVEEEEEESDEARRACFNEKVRVHFLLEICALLAGYEEFVQSEEVEPENVFNTKGFLRQVEEEVKPLMKTLCKTQMFSHFIHDAYEYDDNYEVQVFTDVMKLAEELGDYLEDYVMDALSPTKWERRVVDVTPCDLRGLPEGWEARVFERDPEVFPALDKELFGEPMKRMKIEPLPGAKEFSFVPEDLKALKKELKAKAKKEK</sequence>
<evidence type="ECO:0000313" key="2">
    <source>
        <dbReference type="EMBL" id="OAO15906.1"/>
    </source>
</evidence>
<dbReference type="GO" id="GO:0031410">
    <property type="term" value="C:cytoplasmic vesicle"/>
    <property type="evidence" value="ECO:0007669"/>
    <property type="project" value="TreeGrafter"/>
</dbReference>
<dbReference type="EMBL" id="LXWW01000110">
    <property type="protein sequence ID" value="OAO15906.1"/>
    <property type="molecule type" value="Genomic_DNA"/>
</dbReference>
<dbReference type="Gene3D" id="3.40.50.11500">
    <property type="match status" value="1"/>
</dbReference>
<dbReference type="SMART" id="SM00801">
    <property type="entry name" value="dDENN"/>
    <property type="match status" value="1"/>
</dbReference>
<reference evidence="2 3" key="1">
    <citation type="submission" date="2016-05" db="EMBL/GenBank/DDBJ databases">
        <title>Nuclear genome of Blastocystis sp. subtype 1 NandII.</title>
        <authorList>
            <person name="Gentekaki E."/>
            <person name="Curtis B."/>
            <person name="Stairs C."/>
            <person name="Eme L."/>
            <person name="Herman E."/>
            <person name="Klimes V."/>
            <person name="Arias M.C."/>
            <person name="Elias M."/>
            <person name="Hilliou F."/>
            <person name="Klute M."/>
            <person name="Malik S.-B."/>
            <person name="Pightling A."/>
            <person name="Rachubinski R."/>
            <person name="Salas D."/>
            <person name="Schlacht A."/>
            <person name="Suga H."/>
            <person name="Archibald J."/>
            <person name="Ball S.G."/>
            <person name="Clark G."/>
            <person name="Dacks J."/>
            <person name="Van Der Giezen M."/>
            <person name="Tsaousis A."/>
            <person name="Roger A."/>
        </authorList>
    </citation>
    <scope>NUCLEOTIDE SEQUENCE [LARGE SCALE GENOMIC DNA]</scope>
    <source>
        <strain evidence="3">ATCC 50177 / NandII</strain>
    </source>
</reference>
<dbReference type="AlphaFoldDB" id="A0A196SHW7"/>
<dbReference type="InterPro" id="IPR037516">
    <property type="entry name" value="Tripartite_DENN"/>
</dbReference>
<organism evidence="2 3">
    <name type="scientific">Blastocystis sp. subtype 1 (strain ATCC 50177 / NandII)</name>
    <dbReference type="NCBI Taxonomy" id="478820"/>
    <lineage>
        <taxon>Eukaryota</taxon>
        <taxon>Sar</taxon>
        <taxon>Stramenopiles</taxon>
        <taxon>Bigyra</taxon>
        <taxon>Opalozoa</taxon>
        <taxon>Opalinata</taxon>
        <taxon>Blastocystidae</taxon>
        <taxon>Blastocystis</taxon>
    </lineage>
</organism>
<dbReference type="InterPro" id="IPR051696">
    <property type="entry name" value="DENN_Domain_GEFs"/>
</dbReference>
<dbReference type="Pfam" id="PF02141">
    <property type="entry name" value="DENN"/>
    <property type="match status" value="1"/>
</dbReference>
<comment type="caution">
    <text evidence="2">The sequence shown here is derived from an EMBL/GenBank/DDBJ whole genome shotgun (WGS) entry which is preliminary data.</text>
</comment>
<dbReference type="PROSITE" id="PS50211">
    <property type="entry name" value="DENN"/>
    <property type="match status" value="1"/>
</dbReference>
<dbReference type="InterPro" id="IPR001194">
    <property type="entry name" value="cDENN_dom"/>
</dbReference>
<dbReference type="SUPFAM" id="SSF50156">
    <property type="entry name" value="PDZ domain-like"/>
    <property type="match status" value="1"/>
</dbReference>
<accession>A0A196SHW7</accession>
<dbReference type="InterPro" id="IPR043153">
    <property type="entry name" value="DENN_C"/>
</dbReference>
<dbReference type="Pfam" id="PF03455">
    <property type="entry name" value="dDENN"/>
    <property type="match status" value="1"/>
</dbReference>
<proteinExistence type="predicted"/>
<dbReference type="OrthoDB" id="6019893at2759"/>
<evidence type="ECO:0000259" key="1">
    <source>
        <dbReference type="PROSITE" id="PS50211"/>
    </source>
</evidence>
<dbReference type="InterPro" id="IPR005112">
    <property type="entry name" value="dDENN_dom"/>
</dbReference>
<evidence type="ECO:0000313" key="3">
    <source>
        <dbReference type="Proteomes" id="UP000078348"/>
    </source>
</evidence>
<dbReference type="GO" id="GO:0032483">
    <property type="term" value="P:regulation of Rab protein signal transduction"/>
    <property type="evidence" value="ECO:0007669"/>
    <property type="project" value="TreeGrafter"/>
</dbReference>
<feature type="domain" description="UDENN" evidence="1">
    <location>
        <begin position="1"/>
        <end position="454"/>
    </location>
</feature>
<name>A0A196SHW7_BLAHN</name>
<dbReference type="InterPro" id="IPR036034">
    <property type="entry name" value="PDZ_sf"/>
</dbReference>
<gene>
    <name evidence="2" type="ORF">AV274_2383</name>
</gene>
<dbReference type="STRING" id="478820.A0A196SHW7"/>
<dbReference type="PANTHER" id="PTHR12296:SF21">
    <property type="entry name" value="DENN DOMAIN-CONTAINING PROTEIN 3"/>
    <property type="match status" value="1"/>
</dbReference>
<dbReference type="Proteomes" id="UP000078348">
    <property type="component" value="Unassembled WGS sequence"/>
</dbReference>
<dbReference type="SMART" id="SM00799">
    <property type="entry name" value="DENN"/>
    <property type="match status" value="1"/>
</dbReference>
<dbReference type="PANTHER" id="PTHR12296">
    <property type="entry name" value="DENN DOMAIN-CONTAINING PROTEIN 4"/>
    <property type="match status" value="1"/>
</dbReference>
<protein>
    <submittedName>
        <fullName evidence="2">Stomatal cytokinesis defective / SCD1 protein (SCD1)</fullName>
    </submittedName>
</protein>
<keyword evidence="3" id="KW-1185">Reference proteome</keyword>
<dbReference type="CDD" id="cd00136">
    <property type="entry name" value="PDZ_canonical"/>
    <property type="match status" value="1"/>
</dbReference>